<feature type="transmembrane region" description="Helical" evidence="1">
    <location>
        <begin position="255"/>
        <end position="274"/>
    </location>
</feature>
<keyword evidence="3" id="KW-1185">Reference proteome</keyword>
<keyword evidence="1 2" id="KW-0812">Transmembrane</keyword>
<dbReference type="VEuPathDB" id="ToxoDB:CSUI_002037"/>
<evidence type="ECO:0000313" key="2">
    <source>
        <dbReference type="EMBL" id="PHJ24108.1"/>
    </source>
</evidence>
<protein>
    <submittedName>
        <fullName evidence="2">Transmembrane protein</fullName>
    </submittedName>
</protein>
<feature type="transmembrane region" description="Helical" evidence="1">
    <location>
        <begin position="392"/>
        <end position="415"/>
    </location>
</feature>
<keyword evidence="1" id="KW-1133">Transmembrane helix</keyword>
<feature type="transmembrane region" description="Helical" evidence="1">
    <location>
        <begin position="32"/>
        <end position="50"/>
    </location>
</feature>
<organism evidence="2 3">
    <name type="scientific">Cystoisospora suis</name>
    <dbReference type="NCBI Taxonomy" id="483139"/>
    <lineage>
        <taxon>Eukaryota</taxon>
        <taxon>Sar</taxon>
        <taxon>Alveolata</taxon>
        <taxon>Apicomplexa</taxon>
        <taxon>Conoidasida</taxon>
        <taxon>Coccidia</taxon>
        <taxon>Eucoccidiorida</taxon>
        <taxon>Eimeriorina</taxon>
        <taxon>Sarcocystidae</taxon>
        <taxon>Cystoisospora</taxon>
    </lineage>
</organism>
<dbReference type="EMBL" id="MIGC01000848">
    <property type="protein sequence ID" value="PHJ24108.1"/>
    <property type="molecule type" value="Genomic_DNA"/>
</dbReference>
<accession>A0A2C6L9P1</accession>
<feature type="transmembrane region" description="Helical" evidence="1">
    <location>
        <begin position="179"/>
        <end position="201"/>
    </location>
</feature>
<feature type="transmembrane region" description="Helical" evidence="1">
    <location>
        <begin position="294"/>
        <end position="311"/>
    </location>
</feature>
<evidence type="ECO:0000256" key="1">
    <source>
        <dbReference type="SAM" id="Phobius"/>
    </source>
</evidence>
<comment type="caution">
    <text evidence="2">The sequence shown here is derived from an EMBL/GenBank/DDBJ whole genome shotgun (WGS) entry which is preliminary data.</text>
</comment>
<feature type="transmembrane region" description="Helical" evidence="1">
    <location>
        <begin position="489"/>
        <end position="508"/>
    </location>
</feature>
<feature type="transmembrane region" description="Helical" evidence="1">
    <location>
        <begin position="222"/>
        <end position="243"/>
    </location>
</feature>
<feature type="transmembrane region" description="Helical" evidence="1">
    <location>
        <begin position="515"/>
        <end position="533"/>
    </location>
</feature>
<keyword evidence="1" id="KW-0472">Membrane</keyword>
<dbReference type="AlphaFoldDB" id="A0A2C6L9P1"/>
<proteinExistence type="predicted"/>
<dbReference type="OrthoDB" id="332168at2759"/>
<feature type="transmembrane region" description="Helical" evidence="1">
    <location>
        <begin position="436"/>
        <end position="455"/>
    </location>
</feature>
<reference evidence="2 3" key="1">
    <citation type="journal article" date="2017" name="Int. J. Parasitol.">
        <title>The genome of the protozoan parasite Cystoisospora suis and a reverse vaccinology approach to identify vaccine candidates.</title>
        <authorList>
            <person name="Palmieri N."/>
            <person name="Shrestha A."/>
            <person name="Ruttkowski B."/>
            <person name="Beck T."/>
            <person name="Vogl C."/>
            <person name="Tomley F."/>
            <person name="Blake D.P."/>
            <person name="Joachim A."/>
        </authorList>
    </citation>
    <scope>NUCLEOTIDE SEQUENCE [LARGE SCALE GENOMIC DNA]</scope>
    <source>
        <strain evidence="2 3">Wien I</strain>
    </source>
</reference>
<dbReference type="RefSeq" id="XP_067925782.1">
    <property type="nucleotide sequence ID" value="XM_068062239.1"/>
</dbReference>
<evidence type="ECO:0000313" key="3">
    <source>
        <dbReference type="Proteomes" id="UP000221165"/>
    </source>
</evidence>
<sequence>MQDVGLSLGAQLGALERQQAPAVSVLFSSPSQLLYIFFPLLVLFVCFHAISSHSRTSPGLSISASIRAFRLHLATLQHFFPQSLSAALFHPPFYCLITPFVSLFFFRLLPPLLGETPVSASGVVVTYKDIFLSPAFFLTHEKTSGPSSSFLSIIYPADGSYSPLMRFLLHPFFLSPSSLVFWLTAGPFLLYSCSSYIYLHFQEGRGFSVAAPQTPAPRHPGLRTLTAVFICLYMPAVFMTWLVAQISPTAAAASFRYIGIEGAIYALSLLVFLYDPVVHSSMFGDPSIQFPAPVHIRSVTSVLAFFLFLFSPPPNDLLLLVSAGLSAALAALASSVSPLQGLSGSAGAASIAMAWLALGSKLSVSAPSTDPEMTGGFFFVPYSPPSGATTDAVTWTIGGFSIAVVGGMAIAGILWNYARAAETVVDALRTPLRFRVLLTGAVAMLAFAYLPFSFVSMPPIRALLSDPRQIMMQLGGPTLYAVTCTERTVLLGSIGAKTAAFWTPIFSLGNRSHKLKYFIGPLLCFLLFVGMASEHWHRVGPGFIGTVVALYMLYSLGSRYMDRAF</sequence>
<dbReference type="Proteomes" id="UP000221165">
    <property type="component" value="Unassembled WGS sequence"/>
</dbReference>
<feature type="transmembrane region" description="Helical" evidence="1">
    <location>
        <begin position="539"/>
        <end position="557"/>
    </location>
</feature>
<feature type="transmembrane region" description="Helical" evidence="1">
    <location>
        <begin position="317"/>
        <end position="334"/>
    </location>
</feature>
<gene>
    <name evidence="2" type="ORF">CSUI_002037</name>
</gene>
<dbReference type="GeneID" id="94425450"/>
<name>A0A2C6L9P1_9APIC</name>